<dbReference type="PANTHER" id="PTHR10803:SF3">
    <property type="entry name" value="ATPASE GET3"/>
    <property type="match status" value="1"/>
</dbReference>
<dbReference type="InterPro" id="IPR027541">
    <property type="entry name" value="Ars_ATPase"/>
</dbReference>
<dbReference type="SUPFAM" id="SSF52540">
    <property type="entry name" value="P-loop containing nucleoside triphosphate hydrolases"/>
    <property type="match status" value="2"/>
</dbReference>
<dbReference type="PANTHER" id="PTHR10803">
    <property type="entry name" value="ARSENICAL PUMP-DRIVING ATPASE ARSENITE-TRANSLOCATING ATPASE"/>
    <property type="match status" value="1"/>
</dbReference>
<evidence type="ECO:0000256" key="1">
    <source>
        <dbReference type="ARBA" id="ARBA00011040"/>
    </source>
</evidence>
<proteinExistence type="inferred from homology"/>
<dbReference type="CDD" id="cd02035">
    <property type="entry name" value="ArsA"/>
    <property type="match status" value="2"/>
</dbReference>
<evidence type="ECO:0000313" key="3">
    <source>
        <dbReference type="EMBL" id="MEE6147648.1"/>
    </source>
</evidence>
<dbReference type="EMBL" id="JAZGJQ010000006">
    <property type="protein sequence ID" value="MEE6147648.1"/>
    <property type="molecule type" value="Genomic_DNA"/>
</dbReference>
<keyword evidence="4" id="KW-1185">Reference proteome</keyword>
<dbReference type="NCBIfam" id="TIGR00345">
    <property type="entry name" value="GET3_arsA_TRC40"/>
    <property type="match status" value="1"/>
</dbReference>
<dbReference type="InterPro" id="IPR025723">
    <property type="entry name" value="ArsA/GET3_ATPase-like"/>
</dbReference>
<accession>A0ABU7RAM9</accession>
<dbReference type="InterPro" id="IPR016300">
    <property type="entry name" value="ATPase_ArsA/GET3"/>
</dbReference>
<evidence type="ECO:0000259" key="2">
    <source>
        <dbReference type="Pfam" id="PF02374"/>
    </source>
</evidence>
<dbReference type="Pfam" id="PF02374">
    <property type="entry name" value="ArsA_ATPase"/>
    <property type="match status" value="3"/>
</dbReference>
<feature type="domain" description="ArsA/GET3 Anion-transporting ATPase-like" evidence="2">
    <location>
        <begin position="513"/>
        <end position="585"/>
    </location>
</feature>
<feature type="domain" description="ArsA/GET3 Anion-transporting ATPase-like" evidence="2">
    <location>
        <begin position="26"/>
        <end position="305"/>
    </location>
</feature>
<reference evidence="3 4" key="1">
    <citation type="submission" date="2024-01" db="EMBL/GenBank/DDBJ databases">
        <title>Description of Olsenella sp. nov., isolated from pig feces.</title>
        <authorList>
            <person name="Chang Y.-H."/>
        </authorList>
    </citation>
    <scope>NUCLEOTIDE SEQUENCE [LARGE SCALE GENOMIC DNA]</scope>
    <source>
        <strain evidence="3 4">YH-ols2223</strain>
    </source>
</reference>
<name>A0ABU7RAM9_9ACTN</name>
<protein>
    <submittedName>
        <fullName evidence="3">Arsenical pump-driving ATPase</fullName>
    </submittedName>
</protein>
<feature type="domain" description="ArsA/GET3 Anion-transporting ATPase-like" evidence="2">
    <location>
        <begin position="360"/>
        <end position="498"/>
    </location>
</feature>
<evidence type="ECO:0000313" key="4">
    <source>
        <dbReference type="Proteomes" id="UP001332931"/>
    </source>
</evidence>
<dbReference type="Proteomes" id="UP001332931">
    <property type="component" value="Unassembled WGS sequence"/>
</dbReference>
<comment type="similarity">
    <text evidence="1">Belongs to the arsA ATPase family.</text>
</comment>
<organism evidence="3 4">
    <name type="scientific">Olsenella absiana</name>
    <dbReference type="NCBI Taxonomy" id="3115222"/>
    <lineage>
        <taxon>Bacteria</taxon>
        <taxon>Bacillati</taxon>
        <taxon>Actinomycetota</taxon>
        <taxon>Coriobacteriia</taxon>
        <taxon>Coriobacteriales</taxon>
        <taxon>Atopobiaceae</taxon>
        <taxon>Olsenella</taxon>
    </lineage>
</organism>
<dbReference type="NCBIfam" id="TIGR04291">
    <property type="entry name" value="arsen_driv_ArsA"/>
    <property type="match status" value="1"/>
</dbReference>
<comment type="caution">
    <text evidence="3">The sequence shown here is derived from an EMBL/GenBank/DDBJ whole genome shotgun (WGS) entry which is preliminary data.</text>
</comment>
<dbReference type="RefSeq" id="WP_330958416.1">
    <property type="nucleotide sequence ID" value="NZ_JAZGJQ010000006.1"/>
</dbReference>
<dbReference type="InterPro" id="IPR027417">
    <property type="entry name" value="P-loop_NTPase"/>
</dbReference>
<dbReference type="PIRSF" id="PIRSF001327">
    <property type="entry name" value="Arsenical_pump-driving_ATPase"/>
    <property type="match status" value="1"/>
</dbReference>
<sequence>MLLGDDPTTPGARRRPLDARDLDAFQYLFFTGKGGVGKTSVSCAVATALADSGERVLLVTTDPASNLGDVFGQQVGRDPVPARDVPGLWLEEVDPVREAAAYRERVVGPYRGILPDDAIANIEEQLSGSCTVEIAAFDRFACLLADEDVASTYDHIVFDTAPTGHTLRMLELPSAWTSFLDENTTGTSCLGQLSGLGDRRTDYRRAMDVLKDESRCALVLVSRPQRLSLGEAARSARELGDFGIRTRMLVVNGCIEEPADETARAMAASQRDALDRLPEGLRDVERRWVPLRAFDVTGASSLRRLLSPVDAPSYEGGSAAVPASATDATQTVPSERAHAARPQLASLADLTSDLLARGVRVVLTMGKGGVGKTSVAVEVARRLAAAGERVRLTTTDPADHIAAFDLEGLEVSHIDEAAELARYKEEVLAKARETMGADDLAYVEEDLRSPCTQEIATFRAFARIVERADEETVVVDTAPTGHTLLLLGSAQSLAKQIEHTGGDVPQSVVDLLPRLRDPAQTQIVVVTLPEDTPVREATRLVADLDRARIPHGWWVVNQCLSLTQTSDPVLAARAAAEAPWVERARELSAGRLVGIPWDASGKVG</sequence>
<dbReference type="Gene3D" id="3.40.50.300">
    <property type="entry name" value="P-loop containing nucleotide triphosphate hydrolases"/>
    <property type="match status" value="2"/>
</dbReference>
<gene>
    <name evidence="3" type="primary">arsA</name>
    <name evidence="3" type="ORF">VXJ25_06605</name>
</gene>